<dbReference type="PANTHER" id="PTHR42856">
    <property type="entry name" value="ACYL-COENZYME A THIOESTERASE PAAI"/>
    <property type="match status" value="1"/>
</dbReference>
<dbReference type="NCBIfam" id="TIGR02286">
    <property type="entry name" value="PaaD"/>
    <property type="match status" value="1"/>
</dbReference>
<name>A0A382K198_9ZZZZ</name>
<organism evidence="4">
    <name type="scientific">marine metagenome</name>
    <dbReference type="NCBI Taxonomy" id="408172"/>
    <lineage>
        <taxon>unclassified sequences</taxon>
        <taxon>metagenomes</taxon>
        <taxon>ecological metagenomes</taxon>
    </lineage>
</organism>
<dbReference type="NCBIfam" id="TIGR00369">
    <property type="entry name" value="unchar_dom_1"/>
    <property type="match status" value="1"/>
</dbReference>
<gene>
    <name evidence="4" type="ORF">METZ01_LOCUS270147</name>
</gene>
<dbReference type="GO" id="GO:0016289">
    <property type="term" value="F:acyl-CoA hydrolase activity"/>
    <property type="evidence" value="ECO:0007669"/>
    <property type="project" value="TreeGrafter"/>
</dbReference>
<evidence type="ECO:0000259" key="3">
    <source>
        <dbReference type="Pfam" id="PF03061"/>
    </source>
</evidence>
<dbReference type="Pfam" id="PF03061">
    <property type="entry name" value="4HBT"/>
    <property type="match status" value="1"/>
</dbReference>
<evidence type="ECO:0000313" key="4">
    <source>
        <dbReference type="EMBL" id="SVC17293.1"/>
    </source>
</evidence>
<dbReference type="InterPro" id="IPR052723">
    <property type="entry name" value="Acyl-CoA_thioesterase_PaaI"/>
</dbReference>
<dbReference type="InterPro" id="IPR006683">
    <property type="entry name" value="Thioestr_dom"/>
</dbReference>
<dbReference type="FunFam" id="3.10.129.10:FF:000022">
    <property type="entry name" value="Phenylacetic acid degradation protein"/>
    <property type="match status" value="1"/>
</dbReference>
<dbReference type="PANTHER" id="PTHR42856:SF1">
    <property type="entry name" value="ACYL-COENZYME A THIOESTERASE PAAI"/>
    <property type="match status" value="1"/>
</dbReference>
<dbReference type="Gene3D" id="3.10.129.10">
    <property type="entry name" value="Hotdog Thioesterase"/>
    <property type="match status" value="1"/>
</dbReference>
<dbReference type="InterPro" id="IPR011973">
    <property type="entry name" value="PaaD"/>
</dbReference>
<dbReference type="AlphaFoldDB" id="A0A382K198"/>
<proteinExistence type="inferred from homology"/>
<evidence type="ECO:0000256" key="2">
    <source>
        <dbReference type="ARBA" id="ARBA00022801"/>
    </source>
</evidence>
<accession>A0A382K198</accession>
<evidence type="ECO:0000256" key="1">
    <source>
        <dbReference type="ARBA" id="ARBA00008324"/>
    </source>
</evidence>
<keyword evidence="2" id="KW-0378">Hydrolase</keyword>
<protein>
    <recommendedName>
        <fullName evidence="3">Thioesterase domain-containing protein</fullName>
    </recommendedName>
</protein>
<feature type="domain" description="Thioesterase" evidence="3">
    <location>
        <begin position="76"/>
        <end position="147"/>
    </location>
</feature>
<reference evidence="4" key="1">
    <citation type="submission" date="2018-05" db="EMBL/GenBank/DDBJ databases">
        <authorList>
            <person name="Lanie J.A."/>
            <person name="Ng W.-L."/>
            <person name="Kazmierczak K.M."/>
            <person name="Andrzejewski T.M."/>
            <person name="Davidsen T.M."/>
            <person name="Wayne K.J."/>
            <person name="Tettelin H."/>
            <person name="Glass J.I."/>
            <person name="Rusch D."/>
            <person name="Podicherti R."/>
            <person name="Tsui H.-C.T."/>
            <person name="Winkler M.E."/>
        </authorList>
    </citation>
    <scope>NUCLEOTIDE SEQUENCE</scope>
</reference>
<dbReference type="SUPFAM" id="SSF54637">
    <property type="entry name" value="Thioesterase/thiol ester dehydrase-isomerase"/>
    <property type="match status" value="1"/>
</dbReference>
<dbReference type="InterPro" id="IPR029069">
    <property type="entry name" value="HotDog_dom_sf"/>
</dbReference>
<dbReference type="EMBL" id="UINC01077295">
    <property type="protein sequence ID" value="SVC17293.1"/>
    <property type="molecule type" value="Genomic_DNA"/>
</dbReference>
<sequence>MFLHFFSDLDSTELRLSFGKFLLNDTQNSLSIAKACSEHMHRDDHCSRMLGMVLDDASPGYAQLSMLIRDDMVNGHGNCHGGMIFTLADTAFAHACNTRNQVSVAASCQIEFLVAVRTGERLTATAAEQFLGGRNGVYDVSVNLADGSCVALFRGKSRAIGETLLGSNREQTT</sequence>
<dbReference type="CDD" id="cd03443">
    <property type="entry name" value="PaaI_thioesterase"/>
    <property type="match status" value="1"/>
</dbReference>
<dbReference type="InterPro" id="IPR003736">
    <property type="entry name" value="PAAI_dom"/>
</dbReference>
<comment type="similarity">
    <text evidence="1">Belongs to the thioesterase PaaI family.</text>
</comment>